<sequence>MSKKAFAFLSILLTLCVAGSMLLGKYGFSAEDYARYALALLRGESLKDFEVMHTLLLEIRLPRILACVLIGASLAISGAAYQAMFVNPLVSPSILGVLSGAGFGAAVGMFFKFNEYLIQLSTFGFGFLAVAVALGISALYSRSGSVIVLVLGGVISGSLFTSLLSVLKYAADPNDALPAITYFLMGSLGFASKSFIQISILPMCAGVLLLALSGKYLNALSLGEEEAKSLGVNVARVKIFIILVATFVSALSVTIAGIIGWIGLIVPHISRFIFGADNRAVLASSAMIGAIFLLFCDSFSRLIFTFEIPIGIVTSLFGIPMFIIVLRRAKRSF</sequence>
<dbReference type="PANTHER" id="PTHR30472:SF70">
    <property type="entry name" value="MOLYBDATE IMPORT SYSTEM PERMEASE PROTEIN MOLB"/>
    <property type="match status" value="1"/>
</dbReference>
<comment type="similarity">
    <text evidence="2">Belongs to the binding-protein-dependent transport system permease family. FecCD subfamily.</text>
</comment>
<evidence type="ECO:0000256" key="3">
    <source>
        <dbReference type="ARBA" id="ARBA00022448"/>
    </source>
</evidence>
<keyword evidence="3" id="KW-0813">Transport</keyword>
<evidence type="ECO:0000256" key="8">
    <source>
        <dbReference type="SAM" id="Phobius"/>
    </source>
</evidence>
<evidence type="ECO:0000256" key="4">
    <source>
        <dbReference type="ARBA" id="ARBA00022475"/>
    </source>
</evidence>
<dbReference type="SUPFAM" id="SSF81345">
    <property type="entry name" value="ABC transporter involved in vitamin B12 uptake, BtuC"/>
    <property type="match status" value="1"/>
</dbReference>
<feature type="transmembrane region" description="Helical" evidence="8">
    <location>
        <begin position="117"/>
        <end position="139"/>
    </location>
</feature>
<feature type="transmembrane region" description="Helical" evidence="8">
    <location>
        <begin position="199"/>
        <end position="219"/>
    </location>
</feature>
<dbReference type="AlphaFoldDB" id="A0A6G5QL63"/>
<feature type="transmembrane region" description="Helical" evidence="8">
    <location>
        <begin position="146"/>
        <end position="170"/>
    </location>
</feature>
<evidence type="ECO:0000256" key="2">
    <source>
        <dbReference type="ARBA" id="ARBA00007935"/>
    </source>
</evidence>
<feature type="transmembrane region" description="Helical" evidence="8">
    <location>
        <begin position="93"/>
        <end position="111"/>
    </location>
</feature>
<keyword evidence="5 8" id="KW-0812">Transmembrane</keyword>
<dbReference type="RefSeq" id="WP_002944425.1">
    <property type="nucleotide sequence ID" value="NZ_CP012543.1"/>
</dbReference>
<evidence type="ECO:0000256" key="5">
    <source>
        <dbReference type="ARBA" id="ARBA00022692"/>
    </source>
</evidence>
<dbReference type="InterPro" id="IPR000522">
    <property type="entry name" value="ABC_transptr_permease_BtuC"/>
</dbReference>
<proteinExistence type="inferred from homology"/>
<feature type="transmembrane region" description="Helical" evidence="8">
    <location>
        <begin position="302"/>
        <end position="326"/>
    </location>
</feature>
<evidence type="ECO:0000256" key="7">
    <source>
        <dbReference type="ARBA" id="ARBA00023136"/>
    </source>
</evidence>
<evidence type="ECO:0000256" key="6">
    <source>
        <dbReference type="ARBA" id="ARBA00022989"/>
    </source>
</evidence>
<evidence type="ECO:0000313" key="9">
    <source>
        <dbReference type="EMBL" id="QCD46369.1"/>
    </source>
</evidence>
<dbReference type="EMBL" id="CP012543">
    <property type="protein sequence ID" value="QCD46369.1"/>
    <property type="molecule type" value="Genomic_DNA"/>
</dbReference>
<comment type="subcellular location">
    <subcellularLocation>
        <location evidence="1">Cell membrane</location>
        <topology evidence="1">Multi-pass membrane protein</topology>
    </subcellularLocation>
</comment>
<dbReference type="InterPro" id="IPR037294">
    <property type="entry name" value="ABC_BtuC-like"/>
</dbReference>
<name>A0A6G5QL63_CAMRE</name>
<feature type="transmembrane region" description="Helical" evidence="8">
    <location>
        <begin position="239"/>
        <end position="266"/>
    </location>
</feature>
<dbReference type="Proteomes" id="UP000502377">
    <property type="component" value="Chromosome"/>
</dbReference>
<feature type="transmembrane region" description="Helical" evidence="8">
    <location>
        <begin position="278"/>
        <end position="296"/>
    </location>
</feature>
<organism evidence="9 10">
    <name type="scientific">Campylobacter rectus</name>
    <name type="common">Wolinella recta</name>
    <dbReference type="NCBI Taxonomy" id="203"/>
    <lineage>
        <taxon>Bacteria</taxon>
        <taxon>Pseudomonadati</taxon>
        <taxon>Campylobacterota</taxon>
        <taxon>Epsilonproteobacteria</taxon>
        <taxon>Campylobacterales</taxon>
        <taxon>Campylobacteraceae</taxon>
        <taxon>Campylobacter</taxon>
    </lineage>
</organism>
<evidence type="ECO:0000313" key="10">
    <source>
        <dbReference type="Proteomes" id="UP000502377"/>
    </source>
</evidence>
<gene>
    <name evidence="9" type="ORF">CRECT_0683</name>
</gene>
<evidence type="ECO:0000256" key="1">
    <source>
        <dbReference type="ARBA" id="ARBA00004651"/>
    </source>
</evidence>
<keyword evidence="6 8" id="KW-1133">Transmembrane helix</keyword>
<reference evidence="9 10" key="1">
    <citation type="submission" date="2016-07" db="EMBL/GenBank/DDBJ databases">
        <title>Comparative genomics of the Campylobacter concisus group.</title>
        <authorList>
            <person name="Miller W.G."/>
            <person name="Yee E."/>
            <person name="Chapman M.H."/>
            <person name="Huynh S."/>
            <person name="Bono J.L."/>
            <person name="On S.L.W."/>
            <person name="StLeger J."/>
            <person name="Foster G."/>
            <person name="Parker C.T."/>
        </authorList>
    </citation>
    <scope>NUCLEOTIDE SEQUENCE [LARGE SCALE GENOMIC DNA]</scope>
    <source>
        <strain evidence="9 10">ATCC 33238</strain>
    </source>
</reference>
<dbReference type="PANTHER" id="PTHR30472">
    <property type="entry name" value="FERRIC ENTEROBACTIN TRANSPORT SYSTEM PERMEASE PROTEIN"/>
    <property type="match status" value="1"/>
</dbReference>
<protein>
    <submittedName>
        <fullName evidence="9">ABC transporter, permease protein</fullName>
    </submittedName>
</protein>
<dbReference type="GO" id="GO:0022857">
    <property type="term" value="F:transmembrane transporter activity"/>
    <property type="evidence" value="ECO:0007669"/>
    <property type="project" value="InterPro"/>
</dbReference>
<keyword evidence="4" id="KW-1003">Cell membrane</keyword>
<feature type="transmembrane region" description="Helical" evidence="8">
    <location>
        <begin position="61"/>
        <end position="81"/>
    </location>
</feature>
<dbReference type="KEGG" id="crx:CRECT_0683"/>
<keyword evidence="7 8" id="KW-0472">Membrane</keyword>
<dbReference type="CDD" id="cd06550">
    <property type="entry name" value="TM_ABC_iron-siderophores_like"/>
    <property type="match status" value="1"/>
</dbReference>
<dbReference type="GO" id="GO:0033214">
    <property type="term" value="P:siderophore-iron import into cell"/>
    <property type="evidence" value="ECO:0007669"/>
    <property type="project" value="TreeGrafter"/>
</dbReference>
<dbReference type="GO" id="GO:0005886">
    <property type="term" value="C:plasma membrane"/>
    <property type="evidence" value="ECO:0007669"/>
    <property type="project" value="UniProtKB-SubCell"/>
</dbReference>
<dbReference type="Gene3D" id="1.10.3470.10">
    <property type="entry name" value="ABC transporter involved in vitamin B12 uptake, BtuC"/>
    <property type="match status" value="1"/>
</dbReference>
<dbReference type="Pfam" id="PF01032">
    <property type="entry name" value="FecCD"/>
    <property type="match status" value="1"/>
</dbReference>
<accession>A0A6G5QL63</accession>